<evidence type="ECO:0000313" key="3">
    <source>
        <dbReference type="Proteomes" id="UP000189704"/>
    </source>
</evidence>
<name>A0A3Q0DI40_CARSF</name>
<dbReference type="GeneID" id="103275536"/>
<dbReference type="GO" id="GO:0002281">
    <property type="term" value="P:macrophage activation involved in immune response"/>
    <property type="evidence" value="ECO:0007669"/>
    <property type="project" value="TreeGrafter"/>
</dbReference>
<dbReference type="SUPFAM" id="SSF52540">
    <property type="entry name" value="P-loop containing nucleoside triphosphate hydrolases"/>
    <property type="match status" value="1"/>
</dbReference>
<dbReference type="GO" id="GO:0050727">
    <property type="term" value="P:regulation of inflammatory response"/>
    <property type="evidence" value="ECO:0007669"/>
    <property type="project" value="TreeGrafter"/>
</dbReference>
<gene>
    <name evidence="4" type="primary">LOC103275536</name>
</gene>
<feature type="region of interest" description="Disordered" evidence="1">
    <location>
        <begin position="1"/>
        <end position="22"/>
    </location>
</feature>
<dbReference type="PANTHER" id="PTHR12706:SF5">
    <property type="entry name" value="PROTEIN STRAWBERRY NOTCH HOMOLOG 2"/>
    <property type="match status" value="1"/>
</dbReference>
<feature type="domain" description="Strawberry notch AAA" evidence="2">
    <location>
        <begin position="269"/>
        <end position="433"/>
    </location>
</feature>
<dbReference type="PANTHER" id="PTHR12706">
    <property type="entry name" value="STRAWBERRY NOTCH-RELATED"/>
    <property type="match status" value="1"/>
</dbReference>
<dbReference type="RefSeq" id="XP_021562072.1">
    <property type="nucleotide sequence ID" value="XM_021706397.1"/>
</dbReference>
<dbReference type="GO" id="GO:0005634">
    <property type="term" value="C:nucleus"/>
    <property type="evidence" value="ECO:0007669"/>
    <property type="project" value="TreeGrafter"/>
</dbReference>
<sequence length="496" mass="53771">MLAVRPAMDGECPQHEPPPTGSILYSPPPLQGAMLHYPWWNTFSPPAYPAFPNESRQFIGPASFLDGQPCPDTSYGPGAAASSFLPKSFDLPQDASYLDDLSNASIFSSSVDSLSDIADTPDFLPADSLSQVPTIWDVSTASSAHDKLILPSGPFPGLEDPAASLPGTPLLVSYQAQSQPEEEEEAEEEEAEELGHAETYADYVPSKSKIGRQHPDRVVETSTLSSVPPPDISYTLALPSDGGALSALQLEAITYACQVTPRPIKYGDNTTSEGVLFATYSALIGESQAGGQHRTRLRQILDWCGEAFEGVIVFDECHKAKNASSTKMGKAVLDLQSKLPLARVVYASATGASEPRNMIYMSRLGIWGEGTPFRTFEEFLHAIEKRGVGAMEIVAMDMKVSGMYIARQLSFSGVTFRIEEIPLAPAFERIYNRAALLCVVIGLQSTGEARTREVLGENDGHLDCFVSAAEGVFLSLIQKHFPSSKRKRERVGSKRK</sequence>
<accession>A0A3Q0DI40</accession>
<feature type="domain" description="Strawberry notch AAA" evidence="2">
    <location>
        <begin position="213"/>
        <end position="260"/>
    </location>
</feature>
<evidence type="ECO:0000313" key="4">
    <source>
        <dbReference type="RefSeq" id="XP_021562072.1"/>
    </source>
</evidence>
<dbReference type="AlphaFoldDB" id="A0A3Q0DI40"/>
<dbReference type="OrthoDB" id="421838at2759"/>
<feature type="region of interest" description="Disordered" evidence="1">
    <location>
        <begin position="175"/>
        <end position="199"/>
    </location>
</feature>
<dbReference type="GO" id="GO:0071354">
    <property type="term" value="P:cellular response to interleukin-6"/>
    <property type="evidence" value="ECO:0007669"/>
    <property type="project" value="TreeGrafter"/>
</dbReference>
<dbReference type="InterPro" id="IPR039187">
    <property type="entry name" value="SNO_AAA"/>
</dbReference>
<feature type="compositionally biased region" description="Acidic residues" evidence="1">
    <location>
        <begin position="180"/>
        <end position="192"/>
    </location>
</feature>
<dbReference type="GO" id="GO:0031490">
    <property type="term" value="F:chromatin DNA binding"/>
    <property type="evidence" value="ECO:0007669"/>
    <property type="project" value="TreeGrafter"/>
</dbReference>
<evidence type="ECO:0000256" key="1">
    <source>
        <dbReference type="SAM" id="MobiDB-lite"/>
    </source>
</evidence>
<evidence type="ECO:0000259" key="2">
    <source>
        <dbReference type="Pfam" id="PF13872"/>
    </source>
</evidence>
<keyword evidence="3" id="KW-1185">Reference proteome</keyword>
<feature type="non-terminal residue" evidence="4">
    <location>
        <position position="496"/>
    </location>
</feature>
<dbReference type="Proteomes" id="UP000189704">
    <property type="component" value="Unplaced"/>
</dbReference>
<dbReference type="InterPro" id="IPR027417">
    <property type="entry name" value="P-loop_NTPase"/>
</dbReference>
<organism evidence="3 4">
    <name type="scientific">Carlito syrichta</name>
    <name type="common">Philippine tarsier</name>
    <name type="synonym">Tarsius syrichta</name>
    <dbReference type="NCBI Taxonomy" id="1868482"/>
    <lineage>
        <taxon>Eukaryota</taxon>
        <taxon>Metazoa</taxon>
        <taxon>Chordata</taxon>
        <taxon>Craniata</taxon>
        <taxon>Vertebrata</taxon>
        <taxon>Euteleostomi</taxon>
        <taxon>Mammalia</taxon>
        <taxon>Eutheria</taxon>
        <taxon>Euarchontoglires</taxon>
        <taxon>Primates</taxon>
        <taxon>Haplorrhini</taxon>
        <taxon>Tarsiiformes</taxon>
        <taxon>Tarsiidae</taxon>
        <taxon>Carlito</taxon>
    </lineage>
</organism>
<dbReference type="GO" id="GO:0030316">
    <property type="term" value="P:osteoclast differentiation"/>
    <property type="evidence" value="ECO:0007669"/>
    <property type="project" value="TreeGrafter"/>
</dbReference>
<dbReference type="KEGG" id="csyr:103275536"/>
<reference evidence="4" key="1">
    <citation type="submission" date="2025-08" db="UniProtKB">
        <authorList>
            <consortium name="RefSeq"/>
        </authorList>
    </citation>
    <scope>IDENTIFICATION</scope>
</reference>
<dbReference type="InterPro" id="IPR026741">
    <property type="entry name" value="SNO"/>
</dbReference>
<dbReference type="Pfam" id="PF13872">
    <property type="entry name" value="AAA_34"/>
    <property type="match status" value="2"/>
</dbReference>
<proteinExistence type="predicted"/>
<protein>
    <submittedName>
        <fullName evidence="4">Protein strawberry notch homolog 2-like</fullName>
    </submittedName>
</protein>
<dbReference type="GO" id="GO:0045944">
    <property type="term" value="P:positive regulation of transcription by RNA polymerase II"/>
    <property type="evidence" value="ECO:0007669"/>
    <property type="project" value="TreeGrafter"/>
</dbReference>
<dbReference type="GO" id="GO:0045892">
    <property type="term" value="P:negative regulation of DNA-templated transcription"/>
    <property type="evidence" value="ECO:0007669"/>
    <property type="project" value="TreeGrafter"/>
</dbReference>
<dbReference type="GO" id="GO:0042393">
    <property type="term" value="F:histone binding"/>
    <property type="evidence" value="ECO:0007669"/>
    <property type="project" value="TreeGrafter"/>
</dbReference>